<dbReference type="AlphaFoldDB" id="A0A3M7PXX0"/>
<gene>
    <name evidence="1" type="ORF">BpHYR1_001729</name>
</gene>
<accession>A0A3M7PXX0</accession>
<dbReference type="Proteomes" id="UP000276133">
    <property type="component" value="Unassembled WGS sequence"/>
</dbReference>
<evidence type="ECO:0000313" key="1">
    <source>
        <dbReference type="EMBL" id="RNA03967.1"/>
    </source>
</evidence>
<evidence type="ECO:0000313" key="2">
    <source>
        <dbReference type="Proteomes" id="UP000276133"/>
    </source>
</evidence>
<comment type="caution">
    <text evidence="1">The sequence shown here is derived from an EMBL/GenBank/DDBJ whole genome shotgun (WGS) entry which is preliminary data.</text>
</comment>
<organism evidence="1 2">
    <name type="scientific">Brachionus plicatilis</name>
    <name type="common">Marine rotifer</name>
    <name type="synonym">Brachionus muelleri</name>
    <dbReference type="NCBI Taxonomy" id="10195"/>
    <lineage>
        <taxon>Eukaryota</taxon>
        <taxon>Metazoa</taxon>
        <taxon>Spiralia</taxon>
        <taxon>Gnathifera</taxon>
        <taxon>Rotifera</taxon>
        <taxon>Eurotatoria</taxon>
        <taxon>Monogononta</taxon>
        <taxon>Pseudotrocha</taxon>
        <taxon>Ploima</taxon>
        <taxon>Brachionidae</taxon>
        <taxon>Brachionus</taxon>
    </lineage>
</organism>
<keyword evidence="2" id="KW-1185">Reference proteome</keyword>
<dbReference type="EMBL" id="REGN01008282">
    <property type="protein sequence ID" value="RNA03967.1"/>
    <property type="molecule type" value="Genomic_DNA"/>
</dbReference>
<protein>
    <submittedName>
        <fullName evidence="1">Uncharacterized protein</fullName>
    </submittedName>
</protein>
<sequence length="128" mass="14724">MIGLKNRTNRYRPVQINSVFSCLLNKLVTARSFLAMNHFSKLEIGQLAKIFGIKINQNEEKEESLFESCMNFEFMSDSLVSILLYLSKEKTFFKIGFVSENSQMRMESGKMSLELVMVGGVRYLSETI</sequence>
<proteinExistence type="predicted"/>
<name>A0A3M7PXX0_BRAPC</name>
<reference evidence="1 2" key="1">
    <citation type="journal article" date="2018" name="Sci. Rep.">
        <title>Genomic signatures of local adaptation to the degree of environmental predictability in rotifers.</title>
        <authorList>
            <person name="Franch-Gras L."/>
            <person name="Hahn C."/>
            <person name="Garcia-Roger E.M."/>
            <person name="Carmona M.J."/>
            <person name="Serra M."/>
            <person name="Gomez A."/>
        </authorList>
    </citation>
    <scope>NUCLEOTIDE SEQUENCE [LARGE SCALE GENOMIC DNA]</scope>
    <source>
        <strain evidence="1">HYR1</strain>
    </source>
</reference>